<organism evidence="2 3">
    <name type="scientific">Pseudonocardia eucalypti</name>
    <dbReference type="NCBI Taxonomy" id="648755"/>
    <lineage>
        <taxon>Bacteria</taxon>
        <taxon>Bacillati</taxon>
        <taxon>Actinomycetota</taxon>
        <taxon>Actinomycetes</taxon>
        <taxon>Pseudonocardiales</taxon>
        <taxon>Pseudonocardiaceae</taxon>
        <taxon>Pseudonocardia</taxon>
    </lineage>
</organism>
<dbReference type="EMBL" id="BAABJP010000052">
    <property type="protein sequence ID" value="GAA5172853.1"/>
    <property type="molecule type" value="Genomic_DNA"/>
</dbReference>
<feature type="region of interest" description="Disordered" evidence="1">
    <location>
        <begin position="74"/>
        <end position="115"/>
    </location>
</feature>
<feature type="compositionally biased region" description="Basic and acidic residues" evidence="1">
    <location>
        <begin position="228"/>
        <end position="240"/>
    </location>
</feature>
<proteinExistence type="predicted"/>
<accession>A0ABP9R8U7</accession>
<evidence type="ECO:0008006" key="4">
    <source>
        <dbReference type="Google" id="ProtNLM"/>
    </source>
</evidence>
<evidence type="ECO:0000256" key="1">
    <source>
        <dbReference type="SAM" id="MobiDB-lite"/>
    </source>
</evidence>
<reference evidence="3" key="1">
    <citation type="journal article" date="2019" name="Int. J. Syst. Evol. Microbiol.">
        <title>The Global Catalogue of Microorganisms (GCM) 10K type strain sequencing project: providing services to taxonomists for standard genome sequencing and annotation.</title>
        <authorList>
            <consortium name="The Broad Institute Genomics Platform"/>
            <consortium name="The Broad Institute Genome Sequencing Center for Infectious Disease"/>
            <person name="Wu L."/>
            <person name="Ma J."/>
        </authorList>
    </citation>
    <scope>NUCLEOTIDE SEQUENCE [LARGE SCALE GENOMIC DNA]</scope>
    <source>
        <strain evidence="3">JCM 18303</strain>
    </source>
</reference>
<name>A0ABP9R8U7_9PSEU</name>
<keyword evidence="3" id="KW-1185">Reference proteome</keyword>
<evidence type="ECO:0000313" key="2">
    <source>
        <dbReference type="EMBL" id="GAA5172853.1"/>
    </source>
</evidence>
<protein>
    <recommendedName>
        <fullName evidence="4">Mutator family transposase</fullName>
    </recommendedName>
</protein>
<sequence length="317" mass="33887">MRDQLEAKADRALVLEIAQVTESAKGELDGLHLEDFRHVDLQLETEEQWPPPVHSRRRLVLRVMDPAHVIDKTRVSDLAQDPMRQYPGGGDVPGKSSRERQRHDQDGGDTDRREDGAQHVLHIVGALVVDGEGLLVAQQCSGLAQQPPKWVPGYAAGVGEGVDQLESRRGGGVEVGTGMSVLPVIFRPGHDQQVPQQDQLAAYHLDRVAGQHAVELGWGKPGWVGGDRPQERQRRPRGEGDQFGEPRVGRVAQGGDAGFDVVDARGPASQVGESFGLGPVAGVSDPGRVGEVGEQFAGRGGGVVPHAVCVGLPGKQP</sequence>
<comment type="caution">
    <text evidence="2">The sequence shown here is derived from an EMBL/GenBank/DDBJ whole genome shotgun (WGS) entry which is preliminary data.</text>
</comment>
<dbReference type="Proteomes" id="UP001428817">
    <property type="component" value="Unassembled WGS sequence"/>
</dbReference>
<evidence type="ECO:0000313" key="3">
    <source>
        <dbReference type="Proteomes" id="UP001428817"/>
    </source>
</evidence>
<feature type="region of interest" description="Disordered" evidence="1">
    <location>
        <begin position="218"/>
        <end position="251"/>
    </location>
</feature>
<gene>
    <name evidence="2" type="ORF">GCM10023321_73270</name>
</gene>
<feature type="compositionally biased region" description="Basic and acidic residues" evidence="1">
    <location>
        <begin position="96"/>
        <end position="115"/>
    </location>
</feature>